<organism evidence="2">
    <name type="scientific">mine drainage metagenome</name>
    <dbReference type="NCBI Taxonomy" id="410659"/>
    <lineage>
        <taxon>unclassified sequences</taxon>
        <taxon>metagenomes</taxon>
        <taxon>ecological metagenomes</taxon>
    </lineage>
</organism>
<dbReference type="EC" id="2.1.3.1" evidence="2"/>
<feature type="domain" description="Carboxylase conserved" evidence="1">
    <location>
        <begin position="1"/>
        <end position="143"/>
    </location>
</feature>
<dbReference type="AlphaFoldDB" id="T1BKH6"/>
<keyword evidence="2" id="KW-0808">Transferase</keyword>
<protein>
    <submittedName>
        <fullName evidence="2">Carboxylase region</fullName>
        <ecNumber evidence="2">2.1.3.1</ecNumber>
    </submittedName>
</protein>
<dbReference type="SUPFAM" id="SSF89000">
    <property type="entry name" value="post-HMGL domain-like"/>
    <property type="match status" value="1"/>
</dbReference>
<reference evidence="2" key="2">
    <citation type="journal article" date="2014" name="ISME J.">
        <title>Microbial stratification in low pH oxic and suboxic macroscopic growths along an acid mine drainage.</title>
        <authorList>
            <person name="Mendez-Garcia C."/>
            <person name="Mesa V."/>
            <person name="Sprenger R.R."/>
            <person name="Richter M."/>
            <person name="Diez M.S."/>
            <person name="Solano J."/>
            <person name="Bargiela R."/>
            <person name="Golyshina O.V."/>
            <person name="Manteca A."/>
            <person name="Ramos J.L."/>
            <person name="Gallego J.R."/>
            <person name="Llorente I."/>
            <person name="Martins Dos Santos V.A."/>
            <person name="Jensen O.N."/>
            <person name="Pelaez A.I."/>
            <person name="Sanchez J."/>
            <person name="Ferrer M."/>
        </authorList>
    </citation>
    <scope>NUCLEOTIDE SEQUENCE</scope>
</reference>
<feature type="non-terminal residue" evidence="2">
    <location>
        <position position="144"/>
    </location>
</feature>
<gene>
    <name evidence="2" type="ORF">B1B_03213</name>
</gene>
<proteinExistence type="predicted"/>
<dbReference type="Pfam" id="PF02436">
    <property type="entry name" value="PYC_OADA"/>
    <property type="match status" value="1"/>
</dbReference>
<dbReference type="InterPro" id="IPR003379">
    <property type="entry name" value="Carboxylase_cons_dom"/>
</dbReference>
<dbReference type="InterPro" id="IPR013785">
    <property type="entry name" value="Aldolase_TIM"/>
</dbReference>
<accession>T1BKH6</accession>
<dbReference type="GO" id="GO:0047154">
    <property type="term" value="F:methylmalonyl-CoA carboxytransferase activity"/>
    <property type="evidence" value="ECO:0007669"/>
    <property type="project" value="UniProtKB-EC"/>
</dbReference>
<evidence type="ECO:0000313" key="2">
    <source>
        <dbReference type="EMBL" id="EQD73451.1"/>
    </source>
</evidence>
<name>T1BKH6_9ZZZZ</name>
<reference evidence="2" key="1">
    <citation type="submission" date="2013-08" db="EMBL/GenBank/DDBJ databases">
        <authorList>
            <person name="Mendez C."/>
            <person name="Richter M."/>
            <person name="Ferrer M."/>
            <person name="Sanchez J."/>
        </authorList>
    </citation>
    <scope>NUCLEOTIDE SEQUENCE</scope>
</reference>
<sequence length="144" mass="15684">MFSNLLSQLTEQEATGRLAEVLEEIPRVRADLGYPPLVTPTSQIVGIQAVMNVLAGGRYRQVTKEVRDYVRGLYGTPPGPLDPALRARILAETPGIHGRPADSLEPELAQAIAGVRALVPSADTAEALSYGLFPEVYRRYRASR</sequence>
<dbReference type="Gene3D" id="3.20.20.70">
    <property type="entry name" value="Aldolase class I"/>
    <property type="match status" value="1"/>
</dbReference>
<comment type="caution">
    <text evidence="2">The sequence shown here is derived from an EMBL/GenBank/DDBJ whole genome shotgun (WGS) entry which is preliminary data.</text>
</comment>
<dbReference type="EMBL" id="AUZY01001957">
    <property type="protein sequence ID" value="EQD73451.1"/>
    <property type="molecule type" value="Genomic_DNA"/>
</dbReference>
<evidence type="ECO:0000259" key="1">
    <source>
        <dbReference type="Pfam" id="PF02436"/>
    </source>
</evidence>